<reference evidence="2 3" key="2">
    <citation type="journal article" date="2017" name="Front. Plant Sci.">
        <title>Gene Classification and Mining of Molecular Markers Useful in Red Clover (Trifolium pratense) Breeding.</title>
        <authorList>
            <person name="Istvanek J."/>
            <person name="Dluhosova J."/>
            <person name="Dluhos P."/>
            <person name="Patkova L."/>
            <person name="Nedelnik J."/>
            <person name="Repkova J."/>
        </authorList>
    </citation>
    <scope>NUCLEOTIDE SEQUENCE [LARGE SCALE GENOMIC DNA]</scope>
    <source>
        <strain evidence="3">cv. Tatra</strain>
        <tissue evidence="2">Young leaves</tissue>
    </source>
</reference>
<organism evidence="2 3">
    <name type="scientific">Trifolium pratense</name>
    <name type="common">Red clover</name>
    <dbReference type="NCBI Taxonomy" id="57577"/>
    <lineage>
        <taxon>Eukaryota</taxon>
        <taxon>Viridiplantae</taxon>
        <taxon>Streptophyta</taxon>
        <taxon>Embryophyta</taxon>
        <taxon>Tracheophyta</taxon>
        <taxon>Spermatophyta</taxon>
        <taxon>Magnoliopsida</taxon>
        <taxon>eudicotyledons</taxon>
        <taxon>Gunneridae</taxon>
        <taxon>Pentapetalae</taxon>
        <taxon>rosids</taxon>
        <taxon>fabids</taxon>
        <taxon>Fabales</taxon>
        <taxon>Fabaceae</taxon>
        <taxon>Papilionoideae</taxon>
        <taxon>50 kb inversion clade</taxon>
        <taxon>NPAAA clade</taxon>
        <taxon>Hologalegina</taxon>
        <taxon>IRL clade</taxon>
        <taxon>Trifolieae</taxon>
        <taxon>Trifolium</taxon>
    </lineage>
</organism>
<comment type="caution">
    <text evidence="2">The sequence shown here is derived from an EMBL/GenBank/DDBJ whole genome shotgun (WGS) entry which is preliminary data.</text>
</comment>
<dbReference type="Proteomes" id="UP000236291">
    <property type="component" value="Unassembled WGS sequence"/>
</dbReference>
<accession>A0A2K3MFS6</accession>
<proteinExistence type="predicted"/>
<feature type="transmembrane region" description="Helical" evidence="1">
    <location>
        <begin position="27"/>
        <end position="52"/>
    </location>
</feature>
<feature type="non-terminal residue" evidence="2">
    <location>
        <position position="1"/>
    </location>
</feature>
<feature type="transmembrane region" description="Helical" evidence="1">
    <location>
        <begin position="90"/>
        <end position="116"/>
    </location>
</feature>
<evidence type="ECO:0000256" key="1">
    <source>
        <dbReference type="SAM" id="Phobius"/>
    </source>
</evidence>
<protein>
    <submittedName>
        <fullName evidence="2">Uncharacterized protein</fullName>
    </submittedName>
</protein>
<dbReference type="EMBL" id="ASHM01060436">
    <property type="protein sequence ID" value="PNX89642.1"/>
    <property type="molecule type" value="Genomic_DNA"/>
</dbReference>
<reference evidence="2 3" key="1">
    <citation type="journal article" date="2014" name="Am. J. Bot.">
        <title>Genome assembly and annotation for red clover (Trifolium pratense; Fabaceae).</title>
        <authorList>
            <person name="Istvanek J."/>
            <person name="Jaros M."/>
            <person name="Krenek A."/>
            <person name="Repkova J."/>
        </authorList>
    </citation>
    <scope>NUCLEOTIDE SEQUENCE [LARGE SCALE GENOMIC DNA]</scope>
    <source>
        <strain evidence="3">cv. Tatra</strain>
        <tissue evidence="2">Young leaves</tissue>
    </source>
</reference>
<dbReference type="AlphaFoldDB" id="A0A2K3MFS6"/>
<name>A0A2K3MFS6_TRIPR</name>
<keyword evidence="1" id="KW-0472">Membrane</keyword>
<gene>
    <name evidence="2" type="ORF">L195_g045764</name>
</gene>
<feature type="transmembrane region" description="Helical" evidence="1">
    <location>
        <begin position="64"/>
        <end position="84"/>
    </location>
</feature>
<sequence>SAAHELAQAAKTLGSHAWTGNAPLKDWFIVMLIVALILISEDQHLSFQCVVYENFINRFWKEGVAVLSIWWRLGSMPGLAFVFVHGGLFVVIHGGLGVESCGVSVVGLELIGVLVLELVSAMSSKLAGEVG</sequence>
<evidence type="ECO:0000313" key="2">
    <source>
        <dbReference type="EMBL" id="PNX89642.1"/>
    </source>
</evidence>
<keyword evidence="1" id="KW-0812">Transmembrane</keyword>
<evidence type="ECO:0000313" key="3">
    <source>
        <dbReference type="Proteomes" id="UP000236291"/>
    </source>
</evidence>
<keyword evidence="1" id="KW-1133">Transmembrane helix</keyword>